<dbReference type="PANTHER" id="PTHR42767">
    <property type="entry name" value="ENDO-BETA-1,6-GALACTANASE"/>
    <property type="match status" value="1"/>
</dbReference>
<dbReference type="GO" id="GO:0004553">
    <property type="term" value="F:hydrolase activity, hydrolyzing O-glycosyl compounds"/>
    <property type="evidence" value="ECO:0007669"/>
    <property type="project" value="InterPro"/>
</dbReference>
<feature type="domain" description="Endo-beta-1,6-galactanase-like" evidence="1">
    <location>
        <begin position="43"/>
        <end position="396"/>
    </location>
</feature>
<accession>H1Y8K2</accession>
<dbReference type="OrthoDB" id="9806701at2"/>
<dbReference type="InterPro" id="IPR039514">
    <property type="entry name" value="6GAL-like"/>
</dbReference>
<dbReference type="Pfam" id="PF14587">
    <property type="entry name" value="Glyco_hydr_30_2"/>
    <property type="match status" value="1"/>
</dbReference>
<dbReference type="PANTHER" id="PTHR42767:SF1">
    <property type="entry name" value="ENDO-BETA-1,6-GALACTANASE-LIKE DOMAIN-CONTAINING PROTEIN"/>
    <property type="match status" value="1"/>
</dbReference>
<proteinExistence type="predicted"/>
<keyword evidence="3" id="KW-1185">Reference proteome</keyword>
<protein>
    <submittedName>
        <fullName evidence="2">Beta-glycosidase</fullName>
    </submittedName>
</protein>
<dbReference type="RefSeq" id="WP_008505808.1">
    <property type="nucleotide sequence ID" value="NZ_CM001403.1"/>
</dbReference>
<dbReference type="EMBL" id="CM001403">
    <property type="protein sequence ID" value="EHQ25920.1"/>
    <property type="molecule type" value="Genomic_DNA"/>
</dbReference>
<name>H1Y8K2_9SPHI</name>
<dbReference type="InterPro" id="IPR017853">
    <property type="entry name" value="GH"/>
</dbReference>
<dbReference type="SUPFAM" id="SSF51445">
    <property type="entry name" value="(Trans)glycosidases"/>
    <property type="match status" value="1"/>
</dbReference>
<dbReference type="eggNOG" id="COG5520">
    <property type="taxonomic scope" value="Bacteria"/>
</dbReference>
<dbReference type="HOGENOM" id="CLU_031530_0_0_10"/>
<dbReference type="STRING" id="714943.Mucpa_1766"/>
<evidence type="ECO:0000259" key="1">
    <source>
        <dbReference type="Pfam" id="PF14587"/>
    </source>
</evidence>
<dbReference type="Proteomes" id="UP000002774">
    <property type="component" value="Chromosome"/>
</dbReference>
<dbReference type="Gene3D" id="3.20.20.80">
    <property type="entry name" value="Glycosidases"/>
    <property type="match status" value="1"/>
</dbReference>
<gene>
    <name evidence="2" type="ORF">Mucpa_1766</name>
</gene>
<evidence type="ECO:0000313" key="3">
    <source>
        <dbReference type="Proteomes" id="UP000002774"/>
    </source>
</evidence>
<reference evidence="2" key="1">
    <citation type="submission" date="2011-09" db="EMBL/GenBank/DDBJ databases">
        <title>The permanent draft genome of Mucilaginibacter paludis DSM 18603.</title>
        <authorList>
            <consortium name="US DOE Joint Genome Institute (JGI-PGF)"/>
            <person name="Lucas S."/>
            <person name="Han J."/>
            <person name="Lapidus A."/>
            <person name="Bruce D."/>
            <person name="Goodwin L."/>
            <person name="Pitluck S."/>
            <person name="Peters L."/>
            <person name="Kyrpides N."/>
            <person name="Mavromatis K."/>
            <person name="Ivanova N."/>
            <person name="Mikhailova N."/>
            <person name="Held B."/>
            <person name="Detter J.C."/>
            <person name="Tapia R."/>
            <person name="Han C."/>
            <person name="Land M."/>
            <person name="Hauser L."/>
            <person name="Markowitz V."/>
            <person name="Cheng J.-F."/>
            <person name="Hugenholtz P."/>
            <person name="Woyke T."/>
            <person name="Wu D."/>
            <person name="Tindall B."/>
            <person name="Brambilla E."/>
            <person name="Klenk H.-P."/>
            <person name="Eisen J.A."/>
        </authorList>
    </citation>
    <scope>NUCLEOTIDE SEQUENCE [LARGE SCALE GENOMIC DNA]</scope>
    <source>
        <strain evidence="2">DSM 18603</strain>
    </source>
</reference>
<organism evidence="2 3">
    <name type="scientific">Mucilaginibacter paludis DSM 18603</name>
    <dbReference type="NCBI Taxonomy" id="714943"/>
    <lineage>
        <taxon>Bacteria</taxon>
        <taxon>Pseudomonadati</taxon>
        <taxon>Bacteroidota</taxon>
        <taxon>Sphingobacteriia</taxon>
        <taxon>Sphingobacteriales</taxon>
        <taxon>Sphingobacteriaceae</taxon>
        <taxon>Mucilaginibacter</taxon>
    </lineage>
</organism>
<dbReference type="AlphaFoldDB" id="H1Y8K2"/>
<dbReference type="InterPro" id="IPR039743">
    <property type="entry name" value="6GAL/EXGAL"/>
</dbReference>
<sequence>MTNNKITNLRWLLVILILVGATSNVIAQKPPVKKSITSDTVFNVTIDLNKIAQTIENIGASGCWYSEWIGKYWPAAKKEKIAELLFSRSFDKQGNPAGIGLSAWRFNIGAGTFEQGDTSGIKDFAKRTESFLDKNGTYDWNKQTGYQFFLKKAHQYGVNTLIAFSNSPPVQFTKNGLGYKTERDFKANLKEDSYQHYARFLANVMKHFDKQGIHFQYISPVNEPQWDWSNKYMHGSQEGSPWKNEDIYKITRLLNNELDNAHLGSEILLTEAGMLTYLYGGKTGASHQIQDFFNAKSHLYLGALSHVPKIIGGHSYYTESNDSSLVATRKNLADTADKYHVKYWQSEYSMLADGYKEGAQGKVSAMDCALFLAKIIHTDLSVGNATAWQFWNAYEPGSAKYDTRYYLIALKPKPDFKNGDFVITKNLWAIGSYSRFVRPGMKRIITTVSNHGNHGKLMLTSYIDDKGGLVIVGINYGMADAPINLAIKNPKRAYQTLSRYLTAGADGLDMKTSGIQPYHKQITLPARSISTIVIN</sequence>
<evidence type="ECO:0000313" key="2">
    <source>
        <dbReference type="EMBL" id="EHQ25920.1"/>
    </source>
</evidence>